<evidence type="ECO:0000313" key="2">
    <source>
        <dbReference type="EMBL" id="TCC20798.1"/>
    </source>
</evidence>
<accession>A0ABY2A1L6</accession>
<organism evidence="2 3">
    <name type="scientific">Kribbella speibonae</name>
    <dbReference type="NCBI Taxonomy" id="1572660"/>
    <lineage>
        <taxon>Bacteria</taxon>
        <taxon>Bacillati</taxon>
        <taxon>Actinomycetota</taxon>
        <taxon>Actinomycetes</taxon>
        <taxon>Propionibacteriales</taxon>
        <taxon>Kribbellaceae</taxon>
        <taxon>Kribbella</taxon>
    </lineage>
</organism>
<protein>
    <submittedName>
        <fullName evidence="2">Uncharacterized protein</fullName>
    </submittedName>
</protein>
<name>A0ABY2A1L6_9ACTN</name>
<dbReference type="RefSeq" id="WP_131464560.1">
    <property type="nucleotide sequence ID" value="NZ_SJJY01000006.1"/>
</dbReference>
<dbReference type="EMBL" id="SJJY01000006">
    <property type="protein sequence ID" value="TCC20798.1"/>
    <property type="molecule type" value="Genomic_DNA"/>
</dbReference>
<keyword evidence="3" id="KW-1185">Reference proteome</keyword>
<reference evidence="2 3" key="1">
    <citation type="submission" date="2019-02" db="EMBL/GenBank/DDBJ databases">
        <title>Kribbella capetownensis sp. nov. and Kribbella speibonae sp. nov., isolated from soil.</title>
        <authorList>
            <person name="Curtis S.M."/>
            <person name="Norton I."/>
            <person name="Everest G.J."/>
            <person name="Meyers P.R."/>
        </authorList>
    </citation>
    <scope>NUCLEOTIDE SEQUENCE [LARGE SCALE GENOMIC DNA]</scope>
    <source>
        <strain evidence="2 3">SK5</strain>
    </source>
</reference>
<dbReference type="PROSITE" id="PS51257">
    <property type="entry name" value="PROKAR_LIPOPROTEIN"/>
    <property type="match status" value="1"/>
</dbReference>
<feature type="signal peptide" evidence="1">
    <location>
        <begin position="1"/>
        <end position="28"/>
    </location>
</feature>
<dbReference type="Proteomes" id="UP000292385">
    <property type="component" value="Unassembled WGS sequence"/>
</dbReference>
<sequence length="263" mass="28714">MSRKLLPVLAMVISAIGVATMNPLPASAAGCTKADFATGDCLTAVVSEGHAPLQAAVAQAIARGETSQARHFVSSRGESRRDAEQQALENLFSDAEAREAAITAAGSGTVSGYIHTLADTVSYFYCSGSSCSLVGKVGVQYVTNIGFYPDITMYGELAVKQGPSVDFTANECLSRWDANNWPDSTVHTWSNCPAAHNRDTWTTRALILSETWRQGGTRGEKYYNRYRMTFKTSAGSRPSFGPWEWETKRWYIPTSSTHPYWLV</sequence>
<evidence type="ECO:0000313" key="3">
    <source>
        <dbReference type="Proteomes" id="UP000292385"/>
    </source>
</evidence>
<comment type="caution">
    <text evidence="2">The sequence shown here is derived from an EMBL/GenBank/DDBJ whole genome shotgun (WGS) entry which is preliminary data.</text>
</comment>
<proteinExistence type="predicted"/>
<gene>
    <name evidence="2" type="ORF">E0H58_25980</name>
</gene>
<keyword evidence="1" id="KW-0732">Signal</keyword>
<evidence type="ECO:0000256" key="1">
    <source>
        <dbReference type="SAM" id="SignalP"/>
    </source>
</evidence>
<feature type="chain" id="PRO_5046210015" evidence="1">
    <location>
        <begin position="29"/>
        <end position="263"/>
    </location>
</feature>